<organism evidence="1 2">
    <name type="scientific">Nyssa sinensis</name>
    <dbReference type="NCBI Taxonomy" id="561372"/>
    <lineage>
        <taxon>Eukaryota</taxon>
        <taxon>Viridiplantae</taxon>
        <taxon>Streptophyta</taxon>
        <taxon>Embryophyta</taxon>
        <taxon>Tracheophyta</taxon>
        <taxon>Spermatophyta</taxon>
        <taxon>Magnoliopsida</taxon>
        <taxon>eudicotyledons</taxon>
        <taxon>Gunneridae</taxon>
        <taxon>Pentapetalae</taxon>
        <taxon>asterids</taxon>
        <taxon>Cornales</taxon>
        <taxon>Nyssaceae</taxon>
        <taxon>Nyssa</taxon>
    </lineage>
</organism>
<protein>
    <submittedName>
        <fullName evidence="1">Uncharacterized protein</fullName>
    </submittedName>
</protein>
<dbReference type="AlphaFoldDB" id="A0A5J4ZHL9"/>
<dbReference type="EMBL" id="CM018050">
    <property type="protein sequence ID" value="KAA8518203.1"/>
    <property type="molecule type" value="Genomic_DNA"/>
</dbReference>
<name>A0A5J4ZHL9_9ASTE</name>
<evidence type="ECO:0000313" key="2">
    <source>
        <dbReference type="Proteomes" id="UP000325577"/>
    </source>
</evidence>
<accession>A0A5J4ZHL9</accession>
<reference evidence="1 2" key="1">
    <citation type="submission" date="2019-09" db="EMBL/GenBank/DDBJ databases">
        <title>A chromosome-level genome assembly of the Chinese tupelo Nyssa sinensis.</title>
        <authorList>
            <person name="Yang X."/>
            <person name="Kang M."/>
            <person name="Yang Y."/>
            <person name="Xiong H."/>
            <person name="Wang M."/>
            <person name="Zhang Z."/>
            <person name="Wang Z."/>
            <person name="Wu H."/>
            <person name="Ma T."/>
            <person name="Liu J."/>
            <person name="Xi Z."/>
        </authorList>
    </citation>
    <scope>NUCLEOTIDE SEQUENCE [LARGE SCALE GENOMIC DNA]</scope>
    <source>
        <strain evidence="1">J267</strain>
        <tissue evidence="1">Leaf</tissue>
    </source>
</reference>
<dbReference type="Proteomes" id="UP000325577">
    <property type="component" value="Linkage Group LG7"/>
</dbReference>
<gene>
    <name evidence="1" type="ORF">F0562_015677</name>
</gene>
<proteinExistence type="predicted"/>
<evidence type="ECO:0000313" key="1">
    <source>
        <dbReference type="EMBL" id="KAA8518203.1"/>
    </source>
</evidence>
<keyword evidence="2" id="KW-1185">Reference proteome</keyword>
<sequence>MISSPIVRKNLRLSRRKPSLRRLFNVFWATLHSNQEWVQVVVLYGPRVDISISGQCPPLYSTSCISRALNTFSAVRSHRCSCVFLSASSLLRYAWTRENTLQFTFPTLYLHWDSCFFH</sequence>